<dbReference type="EMBL" id="LUEZ02000085">
    <property type="protein sequence ID" value="RDB18981.1"/>
    <property type="molecule type" value="Genomic_DNA"/>
</dbReference>
<dbReference type="AlphaFoldDB" id="A0A369JA94"/>
<reference evidence="1" key="1">
    <citation type="submission" date="2018-04" db="EMBL/GenBank/DDBJ databases">
        <title>Whole genome sequencing of Hypsizygus marmoreus.</title>
        <authorList>
            <person name="Choi I.-G."/>
            <person name="Min B."/>
            <person name="Kim J.-G."/>
            <person name="Kim S."/>
            <person name="Oh Y.-L."/>
            <person name="Kong W.-S."/>
            <person name="Park H."/>
            <person name="Jeong J."/>
            <person name="Song E.-S."/>
        </authorList>
    </citation>
    <scope>NUCLEOTIDE SEQUENCE [LARGE SCALE GENOMIC DNA]</scope>
    <source>
        <strain evidence="1">51987-8</strain>
    </source>
</reference>
<evidence type="ECO:0000313" key="2">
    <source>
        <dbReference type="Proteomes" id="UP000076154"/>
    </source>
</evidence>
<organism evidence="1 2">
    <name type="scientific">Hypsizygus marmoreus</name>
    <name type="common">White beech mushroom</name>
    <name type="synonym">Agaricus marmoreus</name>
    <dbReference type="NCBI Taxonomy" id="39966"/>
    <lineage>
        <taxon>Eukaryota</taxon>
        <taxon>Fungi</taxon>
        <taxon>Dikarya</taxon>
        <taxon>Basidiomycota</taxon>
        <taxon>Agaricomycotina</taxon>
        <taxon>Agaricomycetes</taxon>
        <taxon>Agaricomycetidae</taxon>
        <taxon>Agaricales</taxon>
        <taxon>Tricholomatineae</taxon>
        <taxon>Lyophyllaceae</taxon>
        <taxon>Hypsizygus</taxon>
    </lineage>
</organism>
<dbReference type="Proteomes" id="UP000076154">
    <property type="component" value="Unassembled WGS sequence"/>
</dbReference>
<gene>
    <name evidence="1" type="ORF">Hypma_014449</name>
</gene>
<sequence>MELDEALVSFVDIVGSRNPENVGVSGRLGLILFGTCPELQVRVTIESLLPLHTLSIAIHSPDETIYTHNLAASGSVSGWQSLE</sequence>
<protein>
    <submittedName>
        <fullName evidence="1">Uncharacterized protein</fullName>
    </submittedName>
</protein>
<accession>A0A369JA94</accession>
<evidence type="ECO:0000313" key="1">
    <source>
        <dbReference type="EMBL" id="RDB18981.1"/>
    </source>
</evidence>
<name>A0A369JA94_HYPMA</name>
<comment type="caution">
    <text evidence="1">The sequence shown here is derived from an EMBL/GenBank/DDBJ whole genome shotgun (WGS) entry which is preliminary data.</text>
</comment>
<keyword evidence="2" id="KW-1185">Reference proteome</keyword>
<dbReference type="InParanoid" id="A0A369JA94"/>
<proteinExistence type="predicted"/>